<protein>
    <submittedName>
        <fullName evidence="1">Uncharacterized protein</fullName>
    </submittedName>
</protein>
<dbReference type="OrthoDB" id="3837746at2"/>
<gene>
    <name evidence="1" type="ORF">ARTSIC4J27_1987</name>
</gene>
<organism evidence="1 2">
    <name type="scientific">Pseudarthrobacter siccitolerans</name>
    <dbReference type="NCBI Taxonomy" id="861266"/>
    <lineage>
        <taxon>Bacteria</taxon>
        <taxon>Bacillati</taxon>
        <taxon>Actinomycetota</taxon>
        <taxon>Actinomycetes</taxon>
        <taxon>Micrococcales</taxon>
        <taxon>Micrococcaceae</taxon>
        <taxon>Pseudarthrobacter</taxon>
    </lineage>
</organism>
<dbReference type="STRING" id="861266.ARTSIC4J27_1987"/>
<dbReference type="EMBL" id="CAQI01000042">
    <property type="protein sequence ID" value="CCQ46027.1"/>
    <property type="molecule type" value="Genomic_DNA"/>
</dbReference>
<proteinExistence type="predicted"/>
<comment type="caution">
    <text evidence="1">The sequence shown here is derived from an EMBL/GenBank/DDBJ whole genome shotgun (WGS) entry which is preliminary data.</text>
</comment>
<evidence type="ECO:0000313" key="1">
    <source>
        <dbReference type="EMBL" id="CCQ46027.1"/>
    </source>
</evidence>
<dbReference type="Proteomes" id="UP000035722">
    <property type="component" value="Unassembled WGS sequence"/>
</dbReference>
<accession>A0A024H2E4</accession>
<reference evidence="2" key="1">
    <citation type="journal article" date="2014" name="Genome Announc.">
        <title>Genome Sequence of Arthrobacter siccitolerans 4J27, a Xeroprotectant-Producing Desiccation-Tolerant Microorganism.</title>
        <authorList>
            <person name="Manzanera M."/>
            <person name="Santa-Cruz-Calvo L."/>
            <person name="Vilchez J.I."/>
            <person name="Garcia-Fontana C."/>
            <person name="Silva-Castro G.A."/>
            <person name="Calvo C."/>
            <person name="Gonzalez-Lopez J."/>
        </authorList>
    </citation>
    <scope>NUCLEOTIDE SEQUENCE [LARGE SCALE GENOMIC DNA]</scope>
    <source>
        <strain evidence="2">4J27</strain>
    </source>
</reference>
<dbReference type="AlphaFoldDB" id="A0A024H2E4"/>
<evidence type="ECO:0000313" key="2">
    <source>
        <dbReference type="Proteomes" id="UP000035722"/>
    </source>
</evidence>
<sequence length="331" mass="36385">MNPFASPQALFPAFYGNPAIRALARASRWTVSGRLGGDVGAKGKAPIDMRALLDIGRVRGAWSVGDQCLVRLDELTAALPNAANAAYYLQAAVDGLMVIDVEPACPAEIAANLLALPGLLYRETSMSGHGYHLVAALPDNFHHYGGASSKRVLREEHGWYELLLEHWVTFTRLSVHEDTRPQVPRQDLAAAPFASIEDLYASLASRAKASPSGYATMVGTDDEAPEIRGGEQIVERTLEGARTRLKRLDDFGGDHSRWEFSILGTLFREMRRHLVVVGFRSFTTYSSSDQAWLLYKAALEAIPSRAKHEERRNGRPFLLDRAVAMVAANAR</sequence>
<keyword evidence="2" id="KW-1185">Reference proteome</keyword>
<name>A0A024H2E4_9MICC</name>
<dbReference type="RefSeq" id="WP_050054986.1">
    <property type="nucleotide sequence ID" value="NZ_CAQI01000042.1"/>
</dbReference>